<dbReference type="GO" id="GO:0016853">
    <property type="term" value="F:isomerase activity"/>
    <property type="evidence" value="ECO:0007669"/>
    <property type="project" value="UniProtKB-KW"/>
</dbReference>
<dbReference type="SUPFAM" id="SSF48208">
    <property type="entry name" value="Six-hairpin glycosidases"/>
    <property type="match status" value="1"/>
</dbReference>
<evidence type="ECO:0000256" key="1">
    <source>
        <dbReference type="ARBA" id="ARBA00008558"/>
    </source>
</evidence>
<keyword evidence="4" id="KW-1185">Reference proteome</keyword>
<sequence>MEAFLAAGDVTGDPRWHRRALRIAEHLVHGVAAAHDWRLPEHFTAAWVPLPDHNRDRPDHPFRPFGGTPGHWLEWSRLLLHLAATFGADAPAWLADDARRLFDSAVTRGWRADGLPGFVYTVDWQDRPVVRSRMHWVIAEAVLAAHALHVHTGDAGYLRRYHEFWEFARTRHLDPVGGSWHHELDPEGRPAATVWAGKPDVYHAFQAALLPVLPLSPAAAVACGRPV</sequence>
<dbReference type="Proteomes" id="UP000585638">
    <property type="component" value="Unassembled WGS sequence"/>
</dbReference>
<dbReference type="GO" id="GO:0005975">
    <property type="term" value="P:carbohydrate metabolic process"/>
    <property type="evidence" value="ECO:0007669"/>
    <property type="project" value="InterPro"/>
</dbReference>
<comment type="similarity">
    <text evidence="1">Belongs to the N-acylglucosamine 2-epimerase family.</text>
</comment>
<comment type="caution">
    <text evidence="3">The sequence shown here is derived from an EMBL/GenBank/DDBJ whole genome shotgun (WGS) entry which is preliminary data.</text>
</comment>
<evidence type="ECO:0000313" key="3">
    <source>
        <dbReference type="EMBL" id="MBB5896113.1"/>
    </source>
</evidence>
<organism evidence="3 4">
    <name type="scientific">Kutzneria kofuensis</name>
    <dbReference type="NCBI Taxonomy" id="103725"/>
    <lineage>
        <taxon>Bacteria</taxon>
        <taxon>Bacillati</taxon>
        <taxon>Actinomycetota</taxon>
        <taxon>Actinomycetes</taxon>
        <taxon>Pseudonocardiales</taxon>
        <taxon>Pseudonocardiaceae</taxon>
        <taxon>Kutzneria</taxon>
    </lineage>
</organism>
<dbReference type="AlphaFoldDB" id="A0A7W9KP18"/>
<reference evidence="3 4" key="1">
    <citation type="submission" date="2020-08" db="EMBL/GenBank/DDBJ databases">
        <title>Sequencing the genomes of 1000 actinobacteria strains.</title>
        <authorList>
            <person name="Klenk H.-P."/>
        </authorList>
    </citation>
    <scope>NUCLEOTIDE SEQUENCE [LARGE SCALE GENOMIC DNA]</scope>
    <source>
        <strain evidence="3 4">DSM 43851</strain>
    </source>
</reference>
<keyword evidence="2" id="KW-0413">Isomerase</keyword>
<evidence type="ECO:0000313" key="4">
    <source>
        <dbReference type="Proteomes" id="UP000585638"/>
    </source>
</evidence>
<dbReference type="InterPro" id="IPR012341">
    <property type="entry name" value="6hp_glycosidase-like_sf"/>
</dbReference>
<name>A0A7W9KP18_9PSEU</name>
<dbReference type="InterPro" id="IPR008928">
    <property type="entry name" value="6-hairpin_glycosidase_sf"/>
</dbReference>
<dbReference type="InterPro" id="IPR010819">
    <property type="entry name" value="AGE/CE"/>
</dbReference>
<evidence type="ECO:0000256" key="2">
    <source>
        <dbReference type="ARBA" id="ARBA00023235"/>
    </source>
</evidence>
<protein>
    <submittedName>
        <fullName evidence="3">Mannose/cellobiose epimerase-like protein (N-acyl-D-glucosamine 2-epimerase family)</fullName>
    </submittedName>
</protein>
<dbReference type="Pfam" id="PF07221">
    <property type="entry name" value="GlcNAc_2-epim"/>
    <property type="match status" value="1"/>
</dbReference>
<dbReference type="Gene3D" id="1.50.10.10">
    <property type="match status" value="1"/>
</dbReference>
<proteinExistence type="inferred from homology"/>
<dbReference type="EMBL" id="JACHIR010000001">
    <property type="protein sequence ID" value="MBB5896113.1"/>
    <property type="molecule type" value="Genomic_DNA"/>
</dbReference>
<dbReference type="PANTHER" id="PTHR15108">
    <property type="entry name" value="N-ACYLGLUCOSAMINE-2-EPIMERASE"/>
    <property type="match status" value="1"/>
</dbReference>
<accession>A0A7W9KP18</accession>
<gene>
    <name evidence="3" type="ORF">BJ998_007309</name>
</gene>